<evidence type="ECO:0000256" key="1">
    <source>
        <dbReference type="SAM" id="MobiDB-lite"/>
    </source>
</evidence>
<accession>A0AAE1A2R2</accession>
<organism evidence="2 3">
    <name type="scientific">Elysia crispata</name>
    <name type="common">lettuce slug</name>
    <dbReference type="NCBI Taxonomy" id="231223"/>
    <lineage>
        <taxon>Eukaryota</taxon>
        <taxon>Metazoa</taxon>
        <taxon>Spiralia</taxon>
        <taxon>Lophotrochozoa</taxon>
        <taxon>Mollusca</taxon>
        <taxon>Gastropoda</taxon>
        <taxon>Heterobranchia</taxon>
        <taxon>Euthyneura</taxon>
        <taxon>Panpulmonata</taxon>
        <taxon>Sacoglossa</taxon>
        <taxon>Placobranchoidea</taxon>
        <taxon>Plakobranchidae</taxon>
        <taxon>Elysia</taxon>
    </lineage>
</organism>
<dbReference type="AlphaFoldDB" id="A0AAE1A2R2"/>
<dbReference type="EMBL" id="JAWDGP010002758">
    <property type="protein sequence ID" value="KAK3780169.1"/>
    <property type="molecule type" value="Genomic_DNA"/>
</dbReference>
<reference evidence="2" key="1">
    <citation type="journal article" date="2023" name="G3 (Bethesda)">
        <title>A reference genome for the long-term kleptoplast-retaining sea slug Elysia crispata morphotype clarki.</title>
        <authorList>
            <person name="Eastman K.E."/>
            <person name="Pendleton A.L."/>
            <person name="Shaikh M.A."/>
            <person name="Suttiyut T."/>
            <person name="Ogas R."/>
            <person name="Tomko P."/>
            <person name="Gavelis G."/>
            <person name="Widhalm J.R."/>
            <person name="Wisecaver J.H."/>
        </authorList>
    </citation>
    <scope>NUCLEOTIDE SEQUENCE</scope>
    <source>
        <strain evidence="2">ECLA1</strain>
    </source>
</reference>
<evidence type="ECO:0000313" key="3">
    <source>
        <dbReference type="Proteomes" id="UP001283361"/>
    </source>
</evidence>
<name>A0AAE1A2R2_9GAST</name>
<comment type="caution">
    <text evidence="2">The sequence shown here is derived from an EMBL/GenBank/DDBJ whole genome shotgun (WGS) entry which is preliminary data.</text>
</comment>
<feature type="region of interest" description="Disordered" evidence="1">
    <location>
        <begin position="64"/>
        <end position="114"/>
    </location>
</feature>
<feature type="compositionally biased region" description="Low complexity" evidence="1">
    <location>
        <begin position="100"/>
        <end position="109"/>
    </location>
</feature>
<feature type="region of interest" description="Disordered" evidence="1">
    <location>
        <begin position="1"/>
        <end position="44"/>
    </location>
</feature>
<protein>
    <submittedName>
        <fullName evidence="2">Uncharacterized protein</fullName>
    </submittedName>
</protein>
<gene>
    <name evidence="2" type="ORF">RRG08_051647</name>
</gene>
<dbReference type="Proteomes" id="UP001283361">
    <property type="component" value="Unassembled WGS sequence"/>
</dbReference>
<evidence type="ECO:0000313" key="2">
    <source>
        <dbReference type="EMBL" id="KAK3780169.1"/>
    </source>
</evidence>
<keyword evidence="3" id="KW-1185">Reference proteome</keyword>
<proteinExistence type="predicted"/>
<sequence length="197" mass="21161">MEKGKGSAGGKRWWTNSAVTKRTGKTHNALPERKTNTGRRVTDSPSIFRYRGSELLGRCHIQGDLSLPNPNSGHRKSVGSVGIGRGMLGNSQSGYEDDPGSSSSTDPDGIAAHARNTHDGMKSLMRSVLAVTIVGQIIILATGKAEQKDRVNDMSAIPSPLGDPRSELGRPALEMAILNKFEEEEARDGRGENKDKP</sequence>